<gene>
    <name evidence="2" type="ORF">GSM42_00870</name>
</gene>
<dbReference type="InterPro" id="IPR007695">
    <property type="entry name" value="DNA_mismatch_repair_MutS-lik_N"/>
</dbReference>
<proteinExistence type="predicted"/>
<reference evidence="2 3" key="1">
    <citation type="submission" date="2019-12" db="EMBL/GenBank/DDBJ databases">
        <title>Whole-genome analyses of novel actinobacteria.</title>
        <authorList>
            <person name="Sahin N."/>
            <person name="Saygin H."/>
        </authorList>
    </citation>
    <scope>NUCLEOTIDE SEQUENCE [LARGE SCALE GENOMIC DNA]</scope>
    <source>
        <strain evidence="2 3">KC615</strain>
    </source>
</reference>
<dbReference type="Pfam" id="PF01624">
    <property type="entry name" value="MutS_I"/>
    <property type="match status" value="1"/>
</dbReference>
<protein>
    <recommendedName>
        <fullName evidence="1">DNA mismatch repair protein MutS-like N-terminal domain-containing protein</fullName>
    </recommendedName>
</protein>
<dbReference type="SUPFAM" id="SSF55271">
    <property type="entry name" value="DNA repair protein MutS, domain I"/>
    <property type="match status" value="1"/>
</dbReference>
<dbReference type="InterPro" id="IPR016151">
    <property type="entry name" value="DNA_mismatch_repair_MutS_N"/>
</dbReference>
<evidence type="ECO:0000313" key="2">
    <source>
        <dbReference type="EMBL" id="MXQ52325.1"/>
    </source>
</evidence>
<dbReference type="EMBL" id="WUUL01000001">
    <property type="protein sequence ID" value="MXQ52325.1"/>
    <property type="molecule type" value="Genomic_DNA"/>
</dbReference>
<name>A0A6I4VPX1_9BACL</name>
<evidence type="ECO:0000313" key="3">
    <source>
        <dbReference type="Proteomes" id="UP000430692"/>
    </source>
</evidence>
<sequence length="37" mass="4645">MARYTPMIEQYLSIKEQYKDAFLFFRLGDFYEMFVRP</sequence>
<dbReference type="GO" id="GO:0006298">
    <property type="term" value="P:mismatch repair"/>
    <property type="evidence" value="ECO:0007669"/>
    <property type="project" value="InterPro"/>
</dbReference>
<comment type="caution">
    <text evidence="2">The sequence shown here is derived from an EMBL/GenBank/DDBJ whole genome shotgun (WGS) entry which is preliminary data.</text>
</comment>
<dbReference type="AlphaFoldDB" id="A0A6I4VPX1"/>
<feature type="domain" description="DNA mismatch repair protein MutS-like N-terminal" evidence="1">
    <location>
        <begin position="5"/>
        <end position="35"/>
    </location>
</feature>
<evidence type="ECO:0000259" key="1">
    <source>
        <dbReference type="Pfam" id="PF01624"/>
    </source>
</evidence>
<dbReference type="Gene3D" id="3.40.1170.10">
    <property type="entry name" value="DNA repair protein MutS, domain I"/>
    <property type="match status" value="1"/>
</dbReference>
<dbReference type="GO" id="GO:0005524">
    <property type="term" value="F:ATP binding"/>
    <property type="evidence" value="ECO:0007669"/>
    <property type="project" value="InterPro"/>
</dbReference>
<dbReference type="Proteomes" id="UP000430692">
    <property type="component" value="Unassembled WGS sequence"/>
</dbReference>
<organism evidence="2 3">
    <name type="scientific">Shimazuella alba</name>
    <dbReference type="NCBI Taxonomy" id="2690964"/>
    <lineage>
        <taxon>Bacteria</taxon>
        <taxon>Bacillati</taxon>
        <taxon>Bacillota</taxon>
        <taxon>Bacilli</taxon>
        <taxon>Bacillales</taxon>
        <taxon>Thermoactinomycetaceae</taxon>
        <taxon>Shimazuella</taxon>
    </lineage>
</organism>
<dbReference type="GO" id="GO:0030983">
    <property type="term" value="F:mismatched DNA binding"/>
    <property type="evidence" value="ECO:0007669"/>
    <property type="project" value="InterPro"/>
</dbReference>
<accession>A0A6I4VPX1</accession>
<keyword evidence="3" id="KW-1185">Reference proteome</keyword>